<evidence type="ECO:0000313" key="2">
    <source>
        <dbReference type="Proteomes" id="UP001328733"/>
    </source>
</evidence>
<protein>
    <recommendedName>
        <fullName evidence="3">Galectin</fullName>
    </recommendedName>
</protein>
<dbReference type="AlphaFoldDB" id="A0AAW9QP42"/>
<dbReference type="EMBL" id="JBAFSM010000002">
    <property type="protein sequence ID" value="MEG3435817.1"/>
    <property type="molecule type" value="Genomic_DNA"/>
</dbReference>
<evidence type="ECO:0000313" key="1">
    <source>
        <dbReference type="EMBL" id="MEG3435817.1"/>
    </source>
</evidence>
<reference evidence="1 2" key="1">
    <citation type="submission" date="2024-01" db="EMBL/GenBank/DDBJ databases">
        <title>Genomic insights into the taxonomy and metabolism of the cyanobacterium Pannus brasiliensis CCIBt3594.</title>
        <authorList>
            <person name="Machado M."/>
            <person name="Botero N.B."/>
            <person name="Andreote A.P.D."/>
            <person name="Feitosa A.M.T."/>
            <person name="Popin R."/>
            <person name="Sivonen K."/>
            <person name="Fiore M.F."/>
        </authorList>
    </citation>
    <scope>NUCLEOTIDE SEQUENCE [LARGE SCALE GENOMIC DNA]</scope>
    <source>
        <strain evidence="1 2">CCIBt3594</strain>
    </source>
</reference>
<organism evidence="1 2">
    <name type="scientific">Pannus brasiliensis CCIBt3594</name>
    <dbReference type="NCBI Taxonomy" id="1427578"/>
    <lineage>
        <taxon>Bacteria</taxon>
        <taxon>Bacillati</taxon>
        <taxon>Cyanobacteriota</taxon>
        <taxon>Cyanophyceae</taxon>
        <taxon>Oscillatoriophycideae</taxon>
        <taxon>Chroococcales</taxon>
        <taxon>Microcystaceae</taxon>
        <taxon>Pannus</taxon>
    </lineage>
</organism>
<sequence>MTEKPVYKLSSNVRKMIYFQKTNYQIAFKIDRESMSLVSRWRKGFEYSPSQQEYLMGACDGTPSIPTILRIVDQQKVYLKMEFDFNYIFEGVFEGCESSELVYREATSYPNNAREPRDIVLKIEGEPYQSSIAWQNWYDSEVFSGNYTYEFLENPTFDMRDIRVRYSNGEEIYLDDSLSLWSN</sequence>
<name>A0AAW9QP42_9CHRO</name>
<evidence type="ECO:0008006" key="3">
    <source>
        <dbReference type="Google" id="ProtNLM"/>
    </source>
</evidence>
<proteinExistence type="predicted"/>
<gene>
    <name evidence="1" type="ORF">V0288_01680</name>
</gene>
<keyword evidence="2" id="KW-1185">Reference proteome</keyword>
<dbReference type="RefSeq" id="WP_332863269.1">
    <property type="nucleotide sequence ID" value="NZ_JBAFSM010000002.1"/>
</dbReference>
<accession>A0AAW9QP42</accession>
<dbReference type="Proteomes" id="UP001328733">
    <property type="component" value="Unassembled WGS sequence"/>
</dbReference>
<comment type="caution">
    <text evidence="1">The sequence shown here is derived from an EMBL/GenBank/DDBJ whole genome shotgun (WGS) entry which is preliminary data.</text>
</comment>